<dbReference type="PANTHER" id="PTHR24136:SF41">
    <property type="match status" value="1"/>
</dbReference>
<dbReference type="AlphaFoldDB" id="A0AAV5F705"/>
<evidence type="ECO:0000256" key="1">
    <source>
        <dbReference type="ARBA" id="ARBA00005949"/>
    </source>
</evidence>
<gene>
    <name evidence="6" type="primary">gb18446</name>
    <name evidence="6" type="ORF">PR202_gb18446</name>
</gene>
<dbReference type="Gene3D" id="1.25.40.20">
    <property type="entry name" value="Ankyrin repeat-containing domain"/>
    <property type="match status" value="1"/>
</dbReference>
<dbReference type="PROSITE" id="PS50297">
    <property type="entry name" value="ANK_REP_REGION"/>
    <property type="match status" value="1"/>
</dbReference>
<sequence length="520" mass="58682">MKIVDEKEAMETASHGDNGTAKDGSTNDFDPWHPPCDPRPSKPDDLDFDSYVQLVTEWSKQTNNIIAASRATHIIIPDRTPQALNDAFYNICHLVLPILKQDNVSRFLRFFKEDGRGLYWGLIITPETFNHMIVENALKCAKVALEGQAPELSGYRANPNCMNQYGYFPLHEAAERFSVDMVKLLLEHGALTNLRTAGSQVVEGLLPLHKIFLDTTRLLAENTDNLLDEIWNYVKDGKVVQTAVLLMAAQKHVRGGYYCKTNGETKVDGFTVIIKRIHQSMMFQNEEKLQQGHSNIKAMLSVLLLVNIISAAGEAIDAGISVRSKMTPVEVLERVSSILKDHGFCPTGESINIENLCPYKIPMPNRKELKEKGSSVATKVTTEDSDLSAAGKKRKRVDMRVRFVVPLTLKSEIGRMRQVVRKRVPRGWKHKYTWLSFFPYWRSILASEFPVKVFPGHARDDTKHVRDLWRTNTSMSNSTDTVSIDHNLGLLQRISQPPGLYQPRRGFGTALTVLKLLKKA</sequence>
<evidence type="ECO:0000256" key="2">
    <source>
        <dbReference type="ARBA" id="ARBA00022737"/>
    </source>
</evidence>
<organism evidence="6 7">
    <name type="scientific">Eleusine coracana subsp. coracana</name>
    <dbReference type="NCBI Taxonomy" id="191504"/>
    <lineage>
        <taxon>Eukaryota</taxon>
        <taxon>Viridiplantae</taxon>
        <taxon>Streptophyta</taxon>
        <taxon>Embryophyta</taxon>
        <taxon>Tracheophyta</taxon>
        <taxon>Spermatophyta</taxon>
        <taxon>Magnoliopsida</taxon>
        <taxon>Liliopsida</taxon>
        <taxon>Poales</taxon>
        <taxon>Poaceae</taxon>
        <taxon>PACMAD clade</taxon>
        <taxon>Chloridoideae</taxon>
        <taxon>Cynodonteae</taxon>
        <taxon>Eleusininae</taxon>
        <taxon>Eleusine</taxon>
    </lineage>
</organism>
<dbReference type="GO" id="GO:0045732">
    <property type="term" value="P:positive regulation of protein catabolic process"/>
    <property type="evidence" value="ECO:0007669"/>
    <property type="project" value="TreeGrafter"/>
</dbReference>
<feature type="region of interest" description="Disordered" evidence="5">
    <location>
        <begin position="1"/>
        <end position="40"/>
    </location>
</feature>
<dbReference type="EMBL" id="BQKI01000082">
    <property type="protein sequence ID" value="GJN30160.1"/>
    <property type="molecule type" value="Genomic_DNA"/>
</dbReference>
<reference evidence="6" key="2">
    <citation type="submission" date="2021-12" db="EMBL/GenBank/DDBJ databases">
        <title>Resequencing data analysis of finger millet.</title>
        <authorList>
            <person name="Hatakeyama M."/>
            <person name="Aluri S."/>
            <person name="Balachadran M.T."/>
            <person name="Sivarajan S.R."/>
            <person name="Poveda L."/>
            <person name="Shimizu-Inatsugi R."/>
            <person name="Schlapbach R."/>
            <person name="Sreeman S.M."/>
            <person name="Shimizu K.K."/>
        </authorList>
    </citation>
    <scope>NUCLEOTIDE SEQUENCE</scope>
</reference>
<comment type="caution">
    <text evidence="6">The sequence shown here is derived from an EMBL/GenBank/DDBJ whole genome shotgun (WGS) entry which is preliminary data.</text>
</comment>
<accession>A0AAV5F705</accession>
<evidence type="ECO:0000256" key="5">
    <source>
        <dbReference type="SAM" id="MobiDB-lite"/>
    </source>
</evidence>
<feature type="repeat" description="ANK" evidence="4">
    <location>
        <begin position="165"/>
        <end position="197"/>
    </location>
</feature>
<protein>
    <submittedName>
        <fullName evidence="6">Uncharacterized protein</fullName>
    </submittedName>
</protein>
<dbReference type="PROSITE" id="PS50088">
    <property type="entry name" value="ANK_REPEAT"/>
    <property type="match status" value="1"/>
</dbReference>
<evidence type="ECO:0000256" key="4">
    <source>
        <dbReference type="PROSITE-ProRule" id="PRU00023"/>
    </source>
</evidence>
<keyword evidence="3 4" id="KW-0040">ANK repeat</keyword>
<keyword evidence="2" id="KW-0677">Repeat</keyword>
<reference evidence="6" key="1">
    <citation type="journal article" date="2018" name="DNA Res.">
        <title>Multiple hybrid de novo genome assembly of finger millet, an orphan allotetraploid crop.</title>
        <authorList>
            <person name="Hatakeyama M."/>
            <person name="Aluri S."/>
            <person name="Balachadran M.T."/>
            <person name="Sivarajan S.R."/>
            <person name="Patrignani A."/>
            <person name="Gruter S."/>
            <person name="Poveda L."/>
            <person name="Shimizu-Inatsugi R."/>
            <person name="Baeten J."/>
            <person name="Francoijs K.J."/>
            <person name="Nataraja K.N."/>
            <person name="Reddy Y.A.N."/>
            <person name="Phadnis S."/>
            <person name="Ravikumar R.L."/>
            <person name="Schlapbach R."/>
            <person name="Sreeman S.M."/>
            <person name="Shimizu K.K."/>
        </authorList>
    </citation>
    <scope>NUCLEOTIDE SEQUENCE</scope>
</reference>
<dbReference type="Proteomes" id="UP001054889">
    <property type="component" value="Unassembled WGS sequence"/>
</dbReference>
<feature type="compositionally biased region" description="Basic and acidic residues" evidence="5">
    <location>
        <begin position="1"/>
        <end position="10"/>
    </location>
</feature>
<evidence type="ECO:0000256" key="3">
    <source>
        <dbReference type="ARBA" id="ARBA00023043"/>
    </source>
</evidence>
<name>A0AAV5F705_ELECO</name>
<dbReference type="Pfam" id="PF00023">
    <property type="entry name" value="Ank"/>
    <property type="match status" value="1"/>
</dbReference>
<keyword evidence="7" id="KW-1185">Reference proteome</keyword>
<comment type="similarity">
    <text evidence="1">Belongs to the ankyrin SOCS box (ASB) family.</text>
</comment>
<dbReference type="PANTHER" id="PTHR24136">
    <property type="entry name" value="SOWAH (DROSOPHILA) HOMOLOG"/>
    <property type="match status" value="1"/>
</dbReference>
<evidence type="ECO:0000313" key="6">
    <source>
        <dbReference type="EMBL" id="GJN30160.1"/>
    </source>
</evidence>
<dbReference type="InterPro" id="IPR036770">
    <property type="entry name" value="Ankyrin_rpt-contain_sf"/>
</dbReference>
<dbReference type="SUPFAM" id="SSF48403">
    <property type="entry name" value="Ankyrin repeat"/>
    <property type="match status" value="1"/>
</dbReference>
<dbReference type="InterPro" id="IPR002110">
    <property type="entry name" value="Ankyrin_rpt"/>
</dbReference>
<dbReference type="GO" id="GO:0016567">
    <property type="term" value="P:protein ubiquitination"/>
    <property type="evidence" value="ECO:0007669"/>
    <property type="project" value="TreeGrafter"/>
</dbReference>
<proteinExistence type="inferred from homology"/>
<evidence type="ECO:0000313" key="7">
    <source>
        <dbReference type="Proteomes" id="UP001054889"/>
    </source>
</evidence>
<dbReference type="InterPro" id="IPR051573">
    <property type="entry name" value="Ankyrin-SOCS_box_domain"/>
</dbReference>